<organism evidence="1 2">
    <name type="scientific">Nocardioides taihuensis</name>
    <dbReference type="NCBI Taxonomy" id="1835606"/>
    <lineage>
        <taxon>Bacteria</taxon>
        <taxon>Bacillati</taxon>
        <taxon>Actinomycetota</taxon>
        <taxon>Actinomycetes</taxon>
        <taxon>Propionibacteriales</taxon>
        <taxon>Nocardioidaceae</taxon>
        <taxon>Nocardioides</taxon>
    </lineage>
</organism>
<dbReference type="Proteomes" id="UP001596087">
    <property type="component" value="Unassembled WGS sequence"/>
</dbReference>
<evidence type="ECO:0008006" key="3">
    <source>
        <dbReference type="Google" id="ProtNLM"/>
    </source>
</evidence>
<keyword evidence="2" id="KW-1185">Reference proteome</keyword>
<dbReference type="RefSeq" id="WP_378592522.1">
    <property type="nucleotide sequence ID" value="NZ_JBHSKD010000027.1"/>
</dbReference>
<sequence>MSRLRTLLHPATGIAILALVVSLGSGAVAAGLITGADIKNDSVTGKDVKESSLAKVPAAKNADKVGGVQVKRIRLVGASPVGATTILRLNSFSLVASCTGGVATVTAKTTSGDAELSWEAVDASDDSSIDQNVDSFTSASPVDLDFSNVAHSDIIGHLRYVASNGDTAVVELSEEDGFAGADCVLTGSAIG</sequence>
<evidence type="ECO:0000313" key="1">
    <source>
        <dbReference type="EMBL" id="MFC5178795.1"/>
    </source>
</evidence>
<comment type="caution">
    <text evidence="1">The sequence shown here is derived from an EMBL/GenBank/DDBJ whole genome shotgun (WGS) entry which is preliminary data.</text>
</comment>
<reference evidence="2" key="1">
    <citation type="journal article" date="2019" name="Int. J. Syst. Evol. Microbiol.">
        <title>The Global Catalogue of Microorganisms (GCM) 10K type strain sequencing project: providing services to taxonomists for standard genome sequencing and annotation.</title>
        <authorList>
            <consortium name="The Broad Institute Genomics Platform"/>
            <consortium name="The Broad Institute Genome Sequencing Center for Infectious Disease"/>
            <person name="Wu L."/>
            <person name="Ma J."/>
        </authorList>
    </citation>
    <scope>NUCLEOTIDE SEQUENCE [LARGE SCALE GENOMIC DNA]</scope>
    <source>
        <strain evidence="2">DFY41</strain>
    </source>
</reference>
<dbReference type="EMBL" id="JBHSKD010000027">
    <property type="protein sequence ID" value="MFC5178795.1"/>
    <property type="molecule type" value="Genomic_DNA"/>
</dbReference>
<name>A0ABW0BNI5_9ACTN</name>
<protein>
    <recommendedName>
        <fullName evidence="3">Cholesterol esterase</fullName>
    </recommendedName>
</protein>
<evidence type="ECO:0000313" key="2">
    <source>
        <dbReference type="Proteomes" id="UP001596087"/>
    </source>
</evidence>
<gene>
    <name evidence="1" type="ORF">ACFPGP_19090</name>
</gene>
<proteinExistence type="predicted"/>
<accession>A0ABW0BNI5</accession>